<dbReference type="RefSeq" id="WP_279579301.1">
    <property type="nucleotide sequence ID" value="NZ_WOTO01000003.1"/>
</dbReference>
<evidence type="ECO:0000313" key="2">
    <source>
        <dbReference type="EMBL" id="GAA1723312.1"/>
    </source>
</evidence>
<sequence>MTEDGDRRTRGDLTFRESAEEHRATGCGTVPSDCPIIANKDVGSNKTAAPTIDF</sequence>
<proteinExistence type="predicted"/>
<keyword evidence="3" id="KW-1185">Reference proteome</keyword>
<protein>
    <submittedName>
        <fullName evidence="2">Uncharacterized protein</fullName>
    </submittedName>
</protein>
<name>A0ABN2JDE4_9ACTN</name>
<gene>
    <name evidence="2" type="ORF">GCM10009765_84100</name>
</gene>
<organism evidence="2 3">
    <name type="scientific">Fodinicola feengrottensis</name>
    <dbReference type="NCBI Taxonomy" id="435914"/>
    <lineage>
        <taxon>Bacteria</taxon>
        <taxon>Bacillati</taxon>
        <taxon>Actinomycetota</taxon>
        <taxon>Actinomycetes</taxon>
        <taxon>Mycobacteriales</taxon>
        <taxon>Fodinicola</taxon>
    </lineage>
</organism>
<dbReference type="EMBL" id="BAAANY010000057">
    <property type="protein sequence ID" value="GAA1723312.1"/>
    <property type="molecule type" value="Genomic_DNA"/>
</dbReference>
<feature type="compositionally biased region" description="Basic and acidic residues" evidence="1">
    <location>
        <begin position="1"/>
        <end position="24"/>
    </location>
</feature>
<comment type="caution">
    <text evidence="2">The sequence shown here is derived from an EMBL/GenBank/DDBJ whole genome shotgun (WGS) entry which is preliminary data.</text>
</comment>
<evidence type="ECO:0000313" key="3">
    <source>
        <dbReference type="Proteomes" id="UP001500618"/>
    </source>
</evidence>
<dbReference type="Proteomes" id="UP001500618">
    <property type="component" value="Unassembled WGS sequence"/>
</dbReference>
<accession>A0ABN2JDE4</accession>
<evidence type="ECO:0000256" key="1">
    <source>
        <dbReference type="SAM" id="MobiDB-lite"/>
    </source>
</evidence>
<feature type="region of interest" description="Disordered" evidence="1">
    <location>
        <begin position="1"/>
        <end position="27"/>
    </location>
</feature>
<reference evidence="2 3" key="1">
    <citation type="journal article" date="2019" name="Int. J. Syst. Evol. Microbiol.">
        <title>The Global Catalogue of Microorganisms (GCM) 10K type strain sequencing project: providing services to taxonomists for standard genome sequencing and annotation.</title>
        <authorList>
            <consortium name="The Broad Institute Genomics Platform"/>
            <consortium name="The Broad Institute Genome Sequencing Center for Infectious Disease"/>
            <person name="Wu L."/>
            <person name="Ma J."/>
        </authorList>
    </citation>
    <scope>NUCLEOTIDE SEQUENCE [LARGE SCALE GENOMIC DNA]</scope>
    <source>
        <strain evidence="2 3">JCM 14718</strain>
    </source>
</reference>